<dbReference type="OrthoDB" id="5914299at2"/>
<dbReference type="GO" id="GO:0043565">
    <property type="term" value="F:sequence-specific DNA binding"/>
    <property type="evidence" value="ECO:0007669"/>
    <property type="project" value="TreeGrafter"/>
</dbReference>
<evidence type="ECO:0000256" key="1">
    <source>
        <dbReference type="ARBA" id="ARBA00009437"/>
    </source>
</evidence>
<dbReference type="SUPFAM" id="SSF46785">
    <property type="entry name" value="Winged helix' DNA-binding domain"/>
    <property type="match status" value="1"/>
</dbReference>
<dbReference type="GO" id="GO:0003700">
    <property type="term" value="F:DNA-binding transcription factor activity"/>
    <property type="evidence" value="ECO:0007669"/>
    <property type="project" value="InterPro"/>
</dbReference>
<name>A0A128EXD1_9GAMM</name>
<evidence type="ECO:0000313" key="7">
    <source>
        <dbReference type="Proteomes" id="UP000071641"/>
    </source>
</evidence>
<evidence type="ECO:0000256" key="3">
    <source>
        <dbReference type="ARBA" id="ARBA00023125"/>
    </source>
</evidence>
<dbReference type="EMBL" id="FIZX01000001">
    <property type="protein sequence ID" value="CZF79238.1"/>
    <property type="molecule type" value="Genomic_DNA"/>
</dbReference>
<dbReference type="AlphaFoldDB" id="A0A128EXD1"/>
<keyword evidence="4" id="KW-0804">Transcription</keyword>
<evidence type="ECO:0000256" key="2">
    <source>
        <dbReference type="ARBA" id="ARBA00023015"/>
    </source>
</evidence>
<dbReference type="GO" id="GO:0006351">
    <property type="term" value="P:DNA-templated transcription"/>
    <property type="evidence" value="ECO:0007669"/>
    <property type="project" value="TreeGrafter"/>
</dbReference>
<dbReference type="PANTHER" id="PTHR30537:SF74">
    <property type="entry name" value="HTH-TYPE TRANSCRIPTIONAL REGULATOR TRPI"/>
    <property type="match status" value="1"/>
</dbReference>
<dbReference type="FunFam" id="1.10.10.10:FF:000001">
    <property type="entry name" value="LysR family transcriptional regulator"/>
    <property type="match status" value="1"/>
</dbReference>
<dbReference type="PANTHER" id="PTHR30537">
    <property type="entry name" value="HTH-TYPE TRANSCRIPTIONAL REGULATOR"/>
    <property type="match status" value="1"/>
</dbReference>
<sequence length="286" mass="32668">MRSVRFPQLPPLDALVAFEAAAEHESFARAGEELFLTASAVAYQVKKLESHLAVSLFARHGKGVSLTPKGKEFLVLVKQALKGFEENVERIRHGKLRPVRLATQHAIAQFWLQKRLGNYQHDFPEHELEITAVSTVSGQPEETDLALGYFLHDPGRRWQKLWSETLLPVSDPNYVGKDDPVFYQDMHWHDDWRFWQDKFSGIQARTRRSSLYALLLQSVLDGQGAMVGRVSLLQDYLERGELVPWPDDSVNQVESGGYYLYRSAACDDHPVANHFYDWLTAQCASR</sequence>
<keyword evidence="2" id="KW-0805">Transcription regulation</keyword>
<dbReference type="PROSITE" id="PS50931">
    <property type="entry name" value="HTH_LYSR"/>
    <property type="match status" value="1"/>
</dbReference>
<keyword evidence="7" id="KW-1185">Reference proteome</keyword>
<gene>
    <name evidence="6" type="primary">gcvA_5</name>
    <name evidence="6" type="ORF">GCE9029_01345</name>
</gene>
<accession>A0A128EXD1</accession>
<dbReference type="InterPro" id="IPR036388">
    <property type="entry name" value="WH-like_DNA-bd_sf"/>
</dbReference>
<evidence type="ECO:0000259" key="5">
    <source>
        <dbReference type="PROSITE" id="PS50931"/>
    </source>
</evidence>
<protein>
    <submittedName>
        <fullName evidence="6">Glycine cleavage system transcriptional activator</fullName>
    </submittedName>
</protein>
<evidence type="ECO:0000313" key="6">
    <source>
        <dbReference type="EMBL" id="CZF79238.1"/>
    </source>
</evidence>
<proteinExistence type="inferred from homology"/>
<organism evidence="6 7">
    <name type="scientific">Grimontia celer</name>
    <dbReference type="NCBI Taxonomy" id="1796497"/>
    <lineage>
        <taxon>Bacteria</taxon>
        <taxon>Pseudomonadati</taxon>
        <taxon>Pseudomonadota</taxon>
        <taxon>Gammaproteobacteria</taxon>
        <taxon>Vibrionales</taxon>
        <taxon>Vibrionaceae</taxon>
        <taxon>Grimontia</taxon>
    </lineage>
</organism>
<reference evidence="7" key="1">
    <citation type="submission" date="2016-02" db="EMBL/GenBank/DDBJ databases">
        <authorList>
            <person name="Rodrigo-Torres Lidia"/>
            <person name="Arahal R.David."/>
        </authorList>
    </citation>
    <scope>NUCLEOTIDE SEQUENCE [LARGE SCALE GENOMIC DNA]</scope>
    <source>
        <strain evidence="7">CECT 9029</strain>
    </source>
</reference>
<dbReference type="SUPFAM" id="SSF53850">
    <property type="entry name" value="Periplasmic binding protein-like II"/>
    <property type="match status" value="1"/>
</dbReference>
<dbReference type="RefSeq" id="WP_062661960.1">
    <property type="nucleotide sequence ID" value="NZ_FIZX01000001.1"/>
</dbReference>
<comment type="similarity">
    <text evidence="1">Belongs to the LysR transcriptional regulatory family.</text>
</comment>
<dbReference type="Gene3D" id="3.40.190.10">
    <property type="entry name" value="Periplasmic binding protein-like II"/>
    <property type="match status" value="2"/>
</dbReference>
<evidence type="ECO:0000256" key="4">
    <source>
        <dbReference type="ARBA" id="ARBA00023163"/>
    </source>
</evidence>
<dbReference type="Pfam" id="PF03466">
    <property type="entry name" value="LysR_substrate"/>
    <property type="match status" value="1"/>
</dbReference>
<dbReference type="Gene3D" id="1.10.10.10">
    <property type="entry name" value="Winged helix-like DNA-binding domain superfamily/Winged helix DNA-binding domain"/>
    <property type="match status" value="1"/>
</dbReference>
<dbReference type="InterPro" id="IPR000847">
    <property type="entry name" value="LysR_HTH_N"/>
</dbReference>
<dbReference type="InterPro" id="IPR005119">
    <property type="entry name" value="LysR_subst-bd"/>
</dbReference>
<dbReference type="InterPro" id="IPR036390">
    <property type="entry name" value="WH_DNA-bd_sf"/>
</dbReference>
<dbReference type="InterPro" id="IPR058163">
    <property type="entry name" value="LysR-type_TF_proteobact-type"/>
</dbReference>
<feature type="domain" description="HTH lysR-type" evidence="5">
    <location>
        <begin position="10"/>
        <end position="67"/>
    </location>
</feature>
<dbReference type="Pfam" id="PF00126">
    <property type="entry name" value="HTH_1"/>
    <property type="match status" value="1"/>
</dbReference>
<dbReference type="Proteomes" id="UP000071641">
    <property type="component" value="Unassembled WGS sequence"/>
</dbReference>
<dbReference type="STRING" id="1796497.GCE9029_01345"/>
<keyword evidence="3" id="KW-0238">DNA-binding</keyword>